<dbReference type="Gene3D" id="2.30.29.30">
    <property type="entry name" value="Pleckstrin-homology domain (PH domain)/Phosphotyrosine-binding domain (PTB)"/>
    <property type="match status" value="1"/>
</dbReference>
<dbReference type="EMBL" id="JAKMXF010000255">
    <property type="protein sequence ID" value="KAI6653726.1"/>
    <property type="molecule type" value="Genomic_DNA"/>
</dbReference>
<feature type="domain" description="PH" evidence="1">
    <location>
        <begin position="17"/>
        <end position="113"/>
    </location>
</feature>
<evidence type="ECO:0000313" key="3">
    <source>
        <dbReference type="Proteomes" id="UP001165289"/>
    </source>
</evidence>
<dbReference type="InterPro" id="IPR001849">
    <property type="entry name" value="PH_domain"/>
</dbReference>
<dbReference type="Proteomes" id="UP001165289">
    <property type="component" value="Unassembled WGS sequence"/>
</dbReference>
<gene>
    <name evidence="2" type="ORF">LOD99_3230</name>
</gene>
<keyword evidence="3" id="KW-1185">Reference proteome</keyword>
<dbReference type="GO" id="GO:0007032">
    <property type="term" value="P:endosome organization"/>
    <property type="evidence" value="ECO:0007669"/>
    <property type="project" value="TreeGrafter"/>
</dbReference>
<accession>A0AAV7K0C3</accession>
<evidence type="ECO:0000313" key="2">
    <source>
        <dbReference type="EMBL" id="KAI6653726.1"/>
    </source>
</evidence>
<dbReference type="GO" id="GO:0055037">
    <property type="term" value="C:recycling endosome"/>
    <property type="evidence" value="ECO:0007669"/>
    <property type="project" value="TreeGrafter"/>
</dbReference>
<name>A0AAV7K0C3_9METZ</name>
<dbReference type="SMART" id="SM00233">
    <property type="entry name" value="PH"/>
    <property type="match status" value="1"/>
</dbReference>
<dbReference type="PROSITE" id="PS50003">
    <property type="entry name" value="PH_DOMAIN"/>
    <property type="match status" value="1"/>
</dbReference>
<protein>
    <recommendedName>
        <fullName evidence="1">PH domain-containing protein</fullName>
    </recommendedName>
</protein>
<dbReference type="AlphaFoldDB" id="A0AAV7K0C3"/>
<dbReference type="PANTHER" id="PTHR22902">
    <property type="entry name" value="SESQUIPEDALIAN"/>
    <property type="match status" value="1"/>
</dbReference>
<dbReference type="GO" id="GO:0005829">
    <property type="term" value="C:cytosol"/>
    <property type="evidence" value="ECO:0007669"/>
    <property type="project" value="GOC"/>
</dbReference>
<dbReference type="GO" id="GO:0042147">
    <property type="term" value="P:retrograde transport, endosome to Golgi"/>
    <property type="evidence" value="ECO:0007669"/>
    <property type="project" value="TreeGrafter"/>
</dbReference>
<dbReference type="GO" id="GO:0001881">
    <property type="term" value="P:receptor recycling"/>
    <property type="evidence" value="ECO:0007669"/>
    <property type="project" value="TreeGrafter"/>
</dbReference>
<proteinExistence type="predicted"/>
<dbReference type="Pfam" id="PF00169">
    <property type="entry name" value="PH"/>
    <property type="match status" value="1"/>
</dbReference>
<dbReference type="InterPro" id="IPR045188">
    <property type="entry name" value="Boi1/Boi2-like"/>
</dbReference>
<dbReference type="SUPFAM" id="SSF50729">
    <property type="entry name" value="PH domain-like"/>
    <property type="match status" value="1"/>
</dbReference>
<comment type="caution">
    <text evidence="2">The sequence shown here is derived from an EMBL/GenBank/DDBJ whole genome shotgun (WGS) entry which is preliminary data.</text>
</comment>
<dbReference type="InterPro" id="IPR011993">
    <property type="entry name" value="PH-like_dom_sf"/>
</dbReference>
<organism evidence="2 3">
    <name type="scientific">Oopsacas minuta</name>
    <dbReference type="NCBI Taxonomy" id="111878"/>
    <lineage>
        <taxon>Eukaryota</taxon>
        <taxon>Metazoa</taxon>
        <taxon>Porifera</taxon>
        <taxon>Hexactinellida</taxon>
        <taxon>Hexasterophora</taxon>
        <taxon>Lyssacinosida</taxon>
        <taxon>Leucopsacidae</taxon>
        <taxon>Oopsacas</taxon>
    </lineage>
</organism>
<reference evidence="2 3" key="1">
    <citation type="journal article" date="2023" name="BMC Biol.">
        <title>The compact genome of the sponge Oopsacas minuta (Hexactinellida) is lacking key metazoan core genes.</title>
        <authorList>
            <person name="Santini S."/>
            <person name="Schenkelaars Q."/>
            <person name="Jourda C."/>
            <person name="Duchesne M."/>
            <person name="Belahbib H."/>
            <person name="Rocher C."/>
            <person name="Selva M."/>
            <person name="Riesgo A."/>
            <person name="Vervoort M."/>
            <person name="Leys S.P."/>
            <person name="Kodjabachian L."/>
            <person name="Le Bivic A."/>
            <person name="Borchiellini C."/>
            <person name="Claverie J.M."/>
            <person name="Renard E."/>
        </authorList>
    </citation>
    <scope>NUCLEOTIDE SEQUENCE [LARGE SCALE GENOMIC DNA]</scope>
    <source>
        <strain evidence="2">SPO-2</strain>
    </source>
</reference>
<dbReference type="GO" id="GO:0005802">
    <property type="term" value="C:trans-Golgi network"/>
    <property type="evidence" value="ECO:0007669"/>
    <property type="project" value="TreeGrafter"/>
</dbReference>
<dbReference type="GO" id="GO:0005769">
    <property type="term" value="C:early endosome"/>
    <property type="evidence" value="ECO:0007669"/>
    <property type="project" value="TreeGrafter"/>
</dbReference>
<sequence length="293" mass="32670">MKLNEKDLIRFASSSSPIDKEGFLFKKGAAVGASYQKRWFILKGNLLFYFEKRDDKEPIGLIILENYKVSRDITQKLSFSITFNVLHSRDYQFLAEYEEDMVSWIKALEHASYDCLRKLVIELEKKLEQIVNGGGIPDQEAGATPLLEVPTIPAKEKPLIEFTDVPIVYEVPRVTHLDDEMREDEEGGLIPVRVCSETDLTNPLKSELLPASGSVGGSVDELDKSGGEKGCLDEGIIRGSRLRGPVISVITAHKDAKSRQSQFENMTVLEDLIGERLLVQEGSPSPTGSRSLL</sequence>
<evidence type="ECO:0000259" key="1">
    <source>
        <dbReference type="PROSITE" id="PS50003"/>
    </source>
</evidence>
<dbReference type="PANTHER" id="PTHR22902:SF53">
    <property type="entry name" value="INOSITOL PHOSPHATASE INTERACTING PROTEIN, ISOFORM A"/>
    <property type="match status" value="1"/>
</dbReference>